<comment type="caution">
    <text evidence="1">The sequence shown here is derived from an EMBL/GenBank/DDBJ whole genome shotgun (WGS) entry which is preliminary data.</text>
</comment>
<proteinExistence type="predicted"/>
<keyword evidence="2" id="KW-1185">Reference proteome</keyword>
<protein>
    <recommendedName>
        <fullName evidence="3">Surface antigen-like protein</fullName>
    </recommendedName>
</protein>
<dbReference type="OrthoDB" id="621220at2"/>
<reference evidence="1 2" key="1">
    <citation type="journal article" date="2015" name="Stand. Genomic Sci.">
        <title>Genomic Encyclopedia of Bacterial and Archaeal Type Strains, Phase III: the genomes of soil and plant-associated and newly described type strains.</title>
        <authorList>
            <person name="Whitman W.B."/>
            <person name="Woyke T."/>
            <person name="Klenk H.P."/>
            <person name="Zhou Y."/>
            <person name="Lilburn T.G."/>
            <person name="Beck B.J."/>
            <person name="De Vos P."/>
            <person name="Vandamme P."/>
            <person name="Eisen J.A."/>
            <person name="Garrity G."/>
            <person name="Hugenholtz P."/>
            <person name="Kyrpides N.C."/>
        </authorList>
    </citation>
    <scope>NUCLEOTIDE SEQUENCE [LARGE SCALE GENOMIC DNA]</scope>
    <source>
        <strain evidence="1 2">CGMCC 1.7271</strain>
    </source>
</reference>
<organism evidence="1 2">
    <name type="scientific">Lacibacter cauensis</name>
    <dbReference type="NCBI Taxonomy" id="510947"/>
    <lineage>
        <taxon>Bacteria</taxon>
        <taxon>Pseudomonadati</taxon>
        <taxon>Bacteroidota</taxon>
        <taxon>Chitinophagia</taxon>
        <taxon>Chitinophagales</taxon>
        <taxon>Chitinophagaceae</taxon>
        <taxon>Lacibacter</taxon>
    </lineage>
</organism>
<dbReference type="Proteomes" id="UP000316167">
    <property type="component" value="Unassembled WGS sequence"/>
</dbReference>
<dbReference type="AlphaFoldDB" id="A0A562SGK5"/>
<dbReference type="EMBL" id="VLLE01000005">
    <property type="protein sequence ID" value="TWI80437.1"/>
    <property type="molecule type" value="Genomic_DNA"/>
</dbReference>
<evidence type="ECO:0000313" key="2">
    <source>
        <dbReference type="Proteomes" id="UP000316167"/>
    </source>
</evidence>
<sequence length="388" mass="42694">MLSAQAVPTDSLKTAAASSEKDIIDVLKKIAGLHVSTKSDDMKPGDKPVFSVLPAVGYTLQTRLAAIISSNVAFYAGADPKTPVSVINAAAYYTQNKQFTVPLQVSVWNSKGTYNLLSDIRYMKYPQSTFGLGSNASLTNEDPLDYQYVRVYQYVLRKISGHLSAGIGYNLDHYWKVSEKGLASGAQSEFAQYGAASKATSSGYSAHLLFDDRKNPINEKKGTLMLISYRNNVTWMGSNSNWQSLTADVRKFISLDKSSKNILGFWLYSWMILDGKPPYLDLPSTGWDRVTNTGRGFIQGRFRGKNMLYAESEYRFNLTRNGLLGAVLFANAQSFSTAASLKLQKVQPAAGLGIRIKLNKKSDTNVAIDYGFGTQGMRGLFVNIGEVF</sequence>
<evidence type="ECO:0000313" key="1">
    <source>
        <dbReference type="EMBL" id="TWI80437.1"/>
    </source>
</evidence>
<dbReference type="Gene3D" id="2.40.160.50">
    <property type="entry name" value="membrane protein fhac: a member of the omp85/tpsb transporter family"/>
    <property type="match status" value="1"/>
</dbReference>
<gene>
    <name evidence="1" type="ORF">IQ13_3114</name>
</gene>
<accession>A0A562SGK5</accession>
<name>A0A562SGK5_9BACT</name>
<evidence type="ECO:0008006" key="3">
    <source>
        <dbReference type="Google" id="ProtNLM"/>
    </source>
</evidence>
<dbReference type="RefSeq" id="WP_144887363.1">
    <property type="nucleotide sequence ID" value="NZ_VLLE01000005.1"/>
</dbReference>